<dbReference type="Proteomes" id="UP000562682">
    <property type="component" value="Unassembled WGS sequence"/>
</dbReference>
<dbReference type="AlphaFoldDB" id="A0A8H5WWU5"/>
<dbReference type="EMBL" id="JAAOAK010000267">
    <property type="protein sequence ID" value="KAF5678557.1"/>
    <property type="molecule type" value="Genomic_DNA"/>
</dbReference>
<evidence type="ECO:0000313" key="1">
    <source>
        <dbReference type="EMBL" id="KAF5678557.1"/>
    </source>
</evidence>
<name>A0A8H5WWU5_9HYPO</name>
<proteinExistence type="predicted"/>
<reference evidence="1 2" key="1">
    <citation type="submission" date="2020-05" db="EMBL/GenBank/DDBJ databases">
        <title>Identification and distribution of gene clusters putatively required for synthesis of sphingolipid metabolism inhibitors in phylogenetically diverse species of the filamentous fungus Fusarium.</title>
        <authorList>
            <person name="Kim H.-S."/>
            <person name="Busman M."/>
            <person name="Brown D.W."/>
            <person name="Divon H."/>
            <person name="Uhlig S."/>
            <person name="Proctor R.H."/>
        </authorList>
    </citation>
    <scope>NUCLEOTIDE SEQUENCE [LARGE SCALE GENOMIC DNA]</scope>
    <source>
        <strain evidence="1 2">NRRL 25311</strain>
    </source>
</reference>
<sequence length="115" mass="12764">MRVLQYAHSLNNAIDVSAQYWTSKIRAEVGLDASMSVGHTVSPASQGPRDAIPEFFIDTDVEIPPSKKSATVAYDQIQYFQMVMLDFNGLKWPHVTVATLAPIVSLKKPRLLSNM</sequence>
<evidence type="ECO:0000313" key="2">
    <source>
        <dbReference type="Proteomes" id="UP000562682"/>
    </source>
</evidence>
<protein>
    <submittedName>
        <fullName evidence="1">Uncharacterized protein</fullName>
    </submittedName>
</protein>
<keyword evidence="2" id="KW-1185">Reference proteome</keyword>
<accession>A0A8H5WWU5</accession>
<organism evidence="1 2">
    <name type="scientific">Fusarium denticulatum</name>
    <dbReference type="NCBI Taxonomy" id="48507"/>
    <lineage>
        <taxon>Eukaryota</taxon>
        <taxon>Fungi</taxon>
        <taxon>Dikarya</taxon>
        <taxon>Ascomycota</taxon>
        <taxon>Pezizomycotina</taxon>
        <taxon>Sordariomycetes</taxon>
        <taxon>Hypocreomycetidae</taxon>
        <taxon>Hypocreales</taxon>
        <taxon>Nectriaceae</taxon>
        <taxon>Fusarium</taxon>
        <taxon>Fusarium fujikuroi species complex</taxon>
    </lineage>
</organism>
<comment type="caution">
    <text evidence="1">The sequence shown here is derived from an EMBL/GenBank/DDBJ whole genome shotgun (WGS) entry which is preliminary data.</text>
</comment>
<gene>
    <name evidence="1" type="ORF">FDENT_8936</name>
</gene>